<organism evidence="3 4">
    <name type="scientific">Allacma fusca</name>
    <dbReference type="NCBI Taxonomy" id="39272"/>
    <lineage>
        <taxon>Eukaryota</taxon>
        <taxon>Metazoa</taxon>
        <taxon>Ecdysozoa</taxon>
        <taxon>Arthropoda</taxon>
        <taxon>Hexapoda</taxon>
        <taxon>Collembola</taxon>
        <taxon>Symphypleona</taxon>
        <taxon>Sminthuridae</taxon>
        <taxon>Allacma</taxon>
    </lineage>
</organism>
<name>A0A8J2PSN1_9HEXA</name>
<feature type="region of interest" description="Disordered" evidence="2">
    <location>
        <begin position="24"/>
        <end position="85"/>
    </location>
</feature>
<dbReference type="AlphaFoldDB" id="A0A8J2PSN1"/>
<reference evidence="3" key="1">
    <citation type="submission" date="2021-06" db="EMBL/GenBank/DDBJ databases">
        <authorList>
            <person name="Hodson N. C."/>
            <person name="Mongue J. A."/>
            <person name="Jaron S. K."/>
        </authorList>
    </citation>
    <scope>NUCLEOTIDE SEQUENCE</scope>
</reference>
<keyword evidence="1" id="KW-0175">Coiled coil</keyword>
<evidence type="ECO:0000313" key="4">
    <source>
        <dbReference type="Proteomes" id="UP000708208"/>
    </source>
</evidence>
<dbReference type="Proteomes" id="UP000708208">
    <property type="component" value="Unassembled WGS sequence"/>
</dbReference>
<feature type="coiled-coil region" evidence="1">
    <location>
        <begin position="111"/>
        <end position="138"/>
    </location>
</feature>
<evidence type="ECO:0000256" key="1">
    <source>
        <dbReference type="SAM" id="Coils"/>
    </source>
</evidence>
<feature type="compositionally biased region" description="Polar residues" evidence="2">
    <location>
        <begin position="29"/>
        <end position="42"/>
    </location>
</feature>
<feature type="region of interest" description="Disordered" evidence="2">
    <location>
        <begin position="176"/>
        <end position="251"/>
    </location>
</feature>
<proteinExistence type="predicted"/>
<protein>
    <submittedName>
        <fullName evidence="3">Uncharacterized protein</fullName>
    </submittedName>
</protein>
<sequence>MHLFCQRTADFLEGFWLRVRRRVGESGSHHPSTNPSMDTSNEAGRVNTLPDASLHPLTESAPIRPPRSRRSHESGPVQMVVSPNPPDFRLDQALEQQRQILLRFRDLQSWLQRLTARVDGLQNRLLELQLAQDRHQEQLNVNQPQPPPQLQALIPVPPIQPVLQMQAVPTAQIHPVPEAQTQPPPESQSIPTVQEQFNHQQEQHQEQQDLLTEDEDENPPQRVQPCRQAKRTNPCYLRETVAFSGKKTPKK</sequence>
<evidence type="ECO:0000256" key="2">
    <source>
        <dbReference type="SAM" id="MobiDB-lite"/>
    </source>
</evidence>
<comment type="caution">
    <text evidence="3">The sequence shown here is derived from an EMBL/GenBank/DDBJ whole genome shotgun (WGS) entry which is preliminary data.</text>
</comment>
<accession>A0A8J2PSN1</accession>
<evidence type="ECO:0000313" key="3">
    <source>
        <dbReference type="EMBL" id="CAG7826211.1"/>
    </source>
</evidence>
<keyword evidence="4" id="KW-1185">Reference proteome</keyword>
<gene>
    <name evidence="3" type="ORF">AFUS01_LOCUS36276</name>
</gene>
<dbReference type="EMBL" id="CAJVCH010538995">
    <property type="protein sequence ID" value="CAG7826211.1"/>
    <property type="molecule type" value="Genomic_DNA"/>
</dbReference>